<organism evidence="2 3">
    <name type="scientific">Octopus vulgaris</name>
    <name type="common">Common octopus</name>
    <dbReference type="NCBI Taxonomy" id="6645"/>
    <lineage>
        <taxon>Eukaryota</taxon>
        <taxon>Metazoa</taxon>
        <taxon>Spiralia</taxon>
        <taxon>Lophotrochozoa</taxon>
        <taxon>Mollusca</taxon>
        <taxon>Cephalopoda</taxon>
        <taxon>Coleoidea</taxon>
        <taxon>Octopodiformes</taxon>
        <taxon>Octopoda</taxon>
        <taxon>Incirrata</taxon>
        <taxon>Octopodidae</taxon>
        <taxon>Octopus</taxon>
    </lineage>
</organism>
<gene>
    <name evidence="2" type="ORF">OCTVUL_1B012694</name>
</gene>
<dbReference type="AlphaFoldDB" id="A0AA36AZY3"/>
<sequence length="107" mass="12692">MFDWNCNTTTIQKKISFICEYVQYLTKTNNAFIPYIFFEEAERSSCNIYASPEDNFDTFSSLMYNERATTFTFTFSITCRIWFNRSEERGDGGRNQADITRKLTFET</sequence>
<reference evidence="2" key="1">
    <citation type="submission" date="2023-08" db="EMBL/GenBank/DDBJ databases">
        <authorList>
            <person name="Alioto T."/>
            <person name="Alioto T."/>
            <person name="Gomez Garrido J."/>
        </authorList>
    </citation>
    <scope>NUCLEOTIDE SEQUENCE</scope>
</reference>
<name>A0AA36AZY3_OCTVU</name>
<evidence type="ECO:0000313" key="2">
    <source>
        <dbReference type="EMBL" id="CAI9724691.1"/>
    </source>
</evidence>
<protein>
    <submittedName>
        <fullName evidence="2">Uncharacterized protein</fullName>
    </submittedName>
</protein>
<feature type="region of interest" description="Disordered" evidence="1">
    <location>
        <begin position="87"/>
        <end position="107"/>
    </location>
</feature>
<evidence type="ECO:0000256" key="1">
    <source>
        <dbReference type="SAM" id="MobiDB-lite"/>
    </source>
</evidence>
<dbReference type="Proteomes" id="UP001162480">
    <property type="component" value="Chromosome 6"/>
</dbReference>
<proteinExistence type="predicted"/>
<evidence type="ECO:0000313" key="3">
    <source>
        <dbReference type="Proteomes" id="UP001162480"/>
    </source>
</evidence>
<keyword evidence="3" id="KW-1185">Reference proteome</keyword>
<accession>A0AA36AZY3</accession>
<dbReference type="EMBL" id="OX597819">
    <property type="protein sequence ID" value="CAI9724691.1"/>
    <property type="molecule type" value="Genomic_DNA"/>
</dbReference>